<protein>
    <submittedName>
        <fullName evidence="6">DNA polymerase III, epsilon chain</fullName>
        <ecNumber evidence="6">2.7.7.7</ecNumber>
    </submittedName>
</protein>
<evidence type="ECO:0000313" key="7">
    <source>
        <dbReference type="Proteomes" id="UP000000933"/>
    </source>
</evidence>
<dbReference type="Pfam" id="PF00929">
    <property type="entry name" value="RNase_T"/>
    <property type="match status" value="1"/>
</dbReference>
<dbReference type="GO" id="GO:0003887">
    <property type="term" value="F:DNA-directed DNA polymerase activity"/>
    <property type="evidence" value="ECO:0007669"/>
    <property type="project" value="UniProtKB-EC"/>
</dbReference>
<dbReference type="Gene3D" id="3.30.420.10">
    <property type="entry name" value="Ribonuclease H-like superfamily/Ribonuclease H"/>
    <property type="match status" value="1"/>
</dbReference>
<dbReference type="EC" id="2.7.7.7" evidence="6"/>
<dbReference type="InterPro" id="IPR013520">
    <property type="entry name" value="Ribonucl_H"/>
</dbReference>
<gene>
    <name evidence="6" type="primary">dnaQ</name>
    <name evidence="6" type="ordered locus">SRM_00894</name>
</gene>
<keyword evidence="3" id="KW-0269">Exonuclease</keyword>
<dbReference type="CDD" id="cd06127">
    <property type="entry name" value="DEDDh"/>
    <property type="match status" value="1"/>
</dbReference>
<dbReference type="Proteomes" id="UP000000933">
    <property type="component" value="Chromosome"/>
</dbReference>
<sequence>MRPVPRSRPKTRPAAGRGRHARLRSRLDRTPPINHPCSAMDVFLDTETTGSGPQDAVIELGVVAAQGEVLLHTLVAPLAPVTRGARRVHGITDEELADAPPFPTVADRLDTVLADAECVWTFGPTYDRRMLLQTAALAECPETHRRIQDSTWRDLQPDATRVLGDAERVALTDAAKRLDVSIPTEGHHHRALYDAKLARRVWTSVRRPASG</sequence>
<dbReference type="InterPro" id="IPR036397">
    <property type="entry name" value="RNaseH_sf"/>
</dbReference>
<evidence type="ECO:0000256" key="3">
    <source>
        <dbReference type="ARBA" id="ARBA00022839"/>
    </source>
</evidence>
<reference evidence="6 7" key="1">
    <citation type="journal article" date="2010" name="ISME J.">
        <title>Fine-scale evolution: genomic, phenotypic and ecological differentiation in two coexisting Salinibacter ruber strains.</title>
        <authorList>
            <person name="Pena A."/>
            <person name="Teeling H."/>
            <person name="Huerta-Cepas J."/>
            <person name="Santos F."/>
            <person name="Yarza P."/>
            <person name="Brito-Echeverria J."/>
            <person name="Lucio M."/>
            <person name="Schmitt-Kopplin P."/>
            <person name="Meseguer I."/>
            <person name="Schenowitz C."/>
            <person name="Dossat C."/>
            <person name="Barbe V."/>
            <person name="Dopazo J."/>
            <person name="Rossello-Mora R."/>
            <person name="Schuler M."/>
            <person name="Glockner F.O."/>
            <person name="Amann R."/>
            <person name="Gabaldon T."/>
            <person name="Anton J."/>
        </authorList>
    </citation>
    <scope>NUCLEOTIDE SEQUENCE [LARGE SCALE GENOMIC DNA]</scope>
    <source>
        <strain evidence="6 7">M8</strain>
    </source>
</reference>
<dbReference type="GO" id="GO:0008408">
    <property type="term" value="F:3'-5' exonuclease activity"/>
    <property type="evidence" value="ECO:0007669"/>
    <property type="project" value="TreeGrafter"/>
</dbReference>
<name>D5H710_SALRM</name>
<organism evidence="6 7">
    <name type="scientific">Salinibacter ruber (strain M8)</name>
    <dbReference type="NCBI Taxonomy" id="761659"/>
    <lineage>
        <taxon>Bacteria</taxon>
        <taxon>Pseudomonadati</taxon>
        <taxon>Rhodothermota</taxon>
        <taxon>Rhodothermia</taxon>
        <taxon>Rhodothermales</taxon>
        <taxon>Salinibacteraceae</taxon>
        <taxon>Salinibacter</taxon>
    </lineage>
</organism>
<dbReference type="PANTHER" id="PTHR30231">
    <property type="entry name" value="DNA POLYMERASE III SUBUNIT EPSILON"/>
    <property type="match status" value="1"/>
</dbReference>
<keyword evidence="6" id="KW-0808">Transferase</keyword>
<evidence type="ECO:0000256" key="1">
    <source>
        <dbReference type="ARBA" id="ARBA00022722"/>
    </source>
</evidence>
<evidence type="ECO:0000313" key="6">
    <source>
        <dbReference type="EMBL" id="CBH23815.1"/>
    </source>
</evidence>
<dbReference type="KEGG" id="srm:SRM_00894"/>
<keyword evidence="2" id="KW-0378">Hydrolase</keyword>
<accession>D5H710</accession>
<feature type="domain" description="Exonuclease" evidence="5">
    <location>
        <begin position="40"/>
        <end position="211"/>
    </location>
</feature>
<dbReference type="HOGENOM" id="CLU_1174765_0_0_10"/>
<dbReference type="EMBL" id="FP565814">
    <property type="protein sequence ID" value="CBH23815.1"/>
    <property type="molecule type" value="Genomic_DNA"/>
</dbReference>
<dbReference type="GO" id="GO:0003676">
    <property type="term" value="F:nucleic acid binding"/>
    <property type="evidence" value="ECO:0007669"/>
    <property type="project" value="InterPro"/>
</dbReference>
<reference evidence="7" key="2">
    <citation type="submission" date="2010-04" db="EMBL/GenBank/DDBJ databases">
        <title>Genome sequence of Salinibacter ruber M8.</title>
        <authorList>
            <consortium name="Genoscope"/>
        </authorList>
    </citation>
    <scope>NUCLEOTIDE SEQUENCE [LARGE SCALE GENOMIC DNA]</scope>
    <source>
        <strain evidence="7">M8</strain>
    </source>
</reference>
<dbReference type="PANTHER" id="PTHR30231:SF4">
    <property type="entry name" value="PROTEIN NEN2"/>
    <property type="match status" value="1"/>
</dbReference>
<keyword evidence="6" id="KW-0548">Nucleotidyltransferase</keyword>
<proteinExistence type="predicted"/>
<dbReference type="AlphaFoldDB" id="D5H710"/>
<evidence type="ECO:0000256" key="4">
    <source>
        <dbReference type="SAM" id="MobiDB-lite"/>
    </source>
</evidence>
<dbReference type="SMART" id="SM00479">
    <property type="entry name" value="EXOIII"/>
    <property type="match status" value="1"/>
</dbReference>
<feature type="compositionally biased region" description="Basic residues" evidence="4">
    <location>
        <begin position="1"/>
        <end position="24"/>
    </location>
</feature>
<keyword evidence="1" id="KW-0540">Nuclease</keyword>
<dbReference type="InterPro" id="IPR012337">
    <property type="entry name" value="RNaseH-like_sf"/>
</dbReference>
<evidence type="ECO:0000259" key="5">
    <source>
        <dbReference type="SMART" id="SM00479"/>
    </source>
</evidence>
<evidence type="ECO:0000256" key="2">
    <source>
        <dbReference type="ARBA" id="ARBA00022801"/>
    </source>
</evidence>
<feature type="region of interest" description="Disordered" evidence="4">
    <location>
        <begin position="1"/>
        <end position="31"/>
    </location>
</feature>
<dbReference type="SUPFAM" id="SSF53098">
    <property type="entry name" value="Ribonuclease H-like"/>
    <property type="match status" value="1"/>
</dbReference>